<gene>
    <name evidence="1" type="ORF">M407DRAFT_196022</name>
</gene>
<evidence type="ECO:0000313" key="2">
    <source>
        <dbReference type="Proteomes" id="UP000054248"/>
    </source>
</evidence>
<proteinExistence type="predicted"/>
<dbReference type="EMBL" id="KN823016">
    <property type="protein sequence ID" value="KIO26992.1"/>
    <property type="molecule type" value="Genomic_DNA"/>
</dbReference>
<keyword evidence="2" id="KW-1185">Reference proteome</keyword>
<accession>A0A0C3M021</accession>
<reference evidence="1 2" key="1">
    <citation type="submission" date="2014-04" db="EMBL/GenBank/DDBJ databases">
        <authorList>
            <consortium name="DOE Joint Genome Institute"/>
            <person name="Kuo A."/>
            <person name="Girlanda M."/>
            <person name="Perotto S."/>
            <person name="Kohler A."/>
            <person name="Nagy L.G."/>
            <person name="Floudas D."/>
            <person name="Copeland A."/>
            <person name="Barry K.W."/>
            <person name="Cichocki N."/>
            <person name="Veneault-Fourrey C."/>
            <person name="LaButti K."/>
            <person name="Lindquist E.A."/>
            <person name="Lipzen A."/>
            <person name="Lundell T."/>
            <person name="Morin E."/>
            <person name="Murat C."/>
            <person name="Sun H."/>
            <person name="Tunlid A."/>
            <person name="Henrissat B."/>
            <person name="Grigoriev I.V."/>
            <person name="Hibbett D.S."/>
            <person name="Martin F."/>
            <person name="Nordberg H.P."/>
            <person name="Cantor M.N."/>
            <person name="Hua S.X."/>
        </authorList>
    </citation>
    <scope>NUCLEOTIDE SEQUENCE [LARGE SCALE GENOMIC DNA]</scope>
    <source>
        <strain evidence="1 2">MUT 4182</strain>
    </source>
</reference>
<name>A0A0C3M021_9AGAM</name>
<organism evidence="1 2">
    <name type="scientific">Tulasnella calospora MUT 4182</name>
    <dbReference type="NCBI Taxonomy" id="1051891"/>
    <lineage>
        <taxon>Eukaryota</taxon>
        <taxon>Fungi</taxon>
        <taxon>Dikarya</taxon>
        <taxon>Basidiomycota</taxon>
        <taxon>Agaricomycotina</taxon>
        <taxon>Agaricomycetes</taxon>
        <taxon>Cantharellales</taxon>
        <taxon>Tulasnellaceae</taxon>
        <taxon>Tulasnella</taxon>
    </lineage>
</organism>
<evidence type="ECO:0000313" key="1">
    <source>
        <dbReference type="EMBL" id="KIO26992.1"/>
    </source>
</evidence>
<reference evidence="2" key="2">
    <citation type="submission" date="2015-01" db="EMBL/GenBank/DDBJ databases">
        <title>Evolutionary Origins and Diversification of the Mycorrhizal Mutualists.</title>
        <authorList>
            <consortium name="DOE Joint Genome Institute"/>
            <consortium name="Mycorrhizal Genomics Consortium"/>
            <person name="Kohler A."/>
            <person name="Kuo A."/>
            <person name="Nagy L.G."/>
            <person name="Floudas D."/>
            <person name="Copeland A."/>
            <person name="Barry K.W."/>
            <person name="Cichocki N."/>
            <person name="Veneault-Fourrey C."/>
            <person name="LaButti K."/>
            <person name="Lindquist E.A."/>
            <person name="Lipzen A."/>
            <person name="Lundell T."/>
            <person name="Morin E."/>
            <person name="Murat C."/>
            <person name="Riley R."/>
            <person name="Ohm R."/>
            <person name="Sun H."/>
            <person name="Tunlid A."/>
            <person name="Henrissat B."/>
            <person name="Grigoriev I.V."/>
            <person name="Hibbett D.S."/>
            <person name="Martin F."/>
        </authorList>
    </citation>
    <scope>NUCLEOTIDE SEQUENCE [LARGE SCALE GENOMIC DNA]</scope>
    <source>
        <strain evidence="2">MUT 4182</strain>
    </source>
</reference>
<dbReference type="HOGENOM" id="CLU_2428697_0_0_1"/>
<dbReference type="AlphaFoldDB" id="A0A0C3M021"/>
<protein>
    <submittedName>
        <fullName evidence="1">Uncharacterized protein</fullName>
    </submittedName>
</protein>
<sequence>MNDSTSSYTGESLVNGIAEGLKSFSLAILTPLETEAVFTTLPRGARGNLFVVPDETYLNELDRNENRCTDGPRSYMRRERLVHACGGLAEA</sequence>
<dbReference type="Proteomes" id="UP000054248">
    <property type="component" value="Unassembled WGS sequence"/>
</dbReference>